<feature type="compositionally biased region" description="Low complexity" evidence="1">
    <location>
        <begin position="399"/>
        <end position="419"/>
    </location>
</feature>
<dbReference type="InterPro" id="IPR013761">
    <property type="entry name" value="SAM/pointed_sf"/>
</dbReference>
<feature type="region of interest" description="Disordered" evidence="1">
    <location>
        <begin position="177"/>
        <end position="241"/>
    </location>
</feature>
<feature type="compositionally biased region" description="Low complexity" evidence="1">
    <location>
        <begin position="459"/>
        <end position="468"/>
    </location>
</feature>
<dbReference type="Proteomes" id="UP000230423">
    <property type="component" value="Unassembled WGS sequence"/>
</dbReference>
<evidence type="ECO:0000256" key="1">
    <source>
        <dbReference type="SAM" id="MobiDB-lite"/>
    </source>
</evidence>
<name>A0A2G9URZ5_TELCI</name>
<dbReference type="SUPFAM" id="SSF47769">
    <property type="entry name" value="SAM/Pointed domain"/>
    <property type="match status" value="1"/>
</dbReference>
<protein>
    <recommendedName>
        <fullName evidence="4">SAM domain-containing protein</fullName>
    </recommendedName>
</protein>
<dbReference type="EMBL" id="KZ345537">
    <property type="protein sequence ID" value="PIO73034.1"/>
    <property type="molecule type" value="Genomic_DNA"/>
</dbReference>
<proteinExistence type="predicted"/>
<dbReference type="Gene3D" id="1.10.287.2070">
    <property type="match status" value="1"/>
</dbReference>
<dbReference type="GO" id="GO:0005096">
    <property type="term" value="F:GTPase activator activity"/>
    <property type="evidence" value="ECO:0007669"/>
    <property type="project" value="TreeGrafter"/>
</dbReference>
<dbReference type="GO" id="GO:0035023">
    <property type="term" value="P:regulation of Rho protein signal transduction"/>
    <property type="evidence" value="ECO:0007669"/>
    <property type="project" value="TreeGrafter"/>
</dbReference>
<evidence type="ECO:0008006" key="4">
    <source>
        <dbReference type="Google" id="ProtNLM"/>
    </source>
</evidence>
<dbReference type="OrthoDB" id="5876351at2759"/>
<sequence length="582" mass="65572">MGPTKGGLLLGPKCQTRQQPASLPPVTSYRSPLRLRRYYCEADALECCHWLRQAGFPQYAKLYQEGGFPIDIRSVQLDHEFLGPDSLRALFRRLNTLNRCAIMRIDQVVLRRRNDDYGGCGMYDAFEDDDSTFDDTFCRLFQCLCVIVCPKPNWDSYRDQLDPRRYEVREVRDPYAGKRSGRQLERYDDRPECNGNAAQNKLQRSHSERIKERARAIMKKMDLRSSSRRRKDSRHREPAAMVIGDPVLVSYDSASPESMRMLPRSNHSDARAHIGTANGVSAITASADRQARSKSARRQGVVMLSPSSPDSSEDSFKSPSHRRPPGTSMNMRRDRSVPPQLVDTDYDYAPQERLRRERGSYETYLFPSSPSNMTRNPAPPRLNRRALQQAVATFDGDVSPDTSLSRLRPPRSESPSTSSGVPQLRVDTHAIKRESSLDNTDEEQSSSTTTMNHNRRDSGVGSSLSRSPSCSSDDAFFTDVQLARCVDSLSVLELARLNKLAYLRVTAILEKHMGPGSTVKIGDASPTQNGAVKNWTMQKFFKKIKQMDGKTGKEIEVVAVFGQPLAAIHRRSGLCLPRTILE</sequence>
<feature type="compositionally biased region" description="Basic and acidic residues" evidence="1">
    <location>
        <begin position="177"/>
        <end position="192"/>
    </location>
</feature>
<organism evidence="2 3">
    <name type="scientific">Teladorsagia circumcincta</name>
    <name type="common">Brown stomach worm</name>
    <name type="synonym">Ostertagia circumcincta</name>
    <dbReference type="NCBI Taxonomy" id="45464"/>
    <lineage>
        <taxon>Eukaryota</taxon>
        <taxon>Metazoa</taxon>
        <taxon>Ecdysozoa</taxon>
        <taxon>Nematoda</taxon>
        <taxon>Chromadorea</taxon>
        <taxon>Rhabditida</taxon>
        <taxon>Rhabditina</taxon>
        <taxon>Rhabditomorpha</taxon>
        <taxon>Strongyloidea</taxon>
        <taxon>Trichostrongylidae</taxon>
        <taxon>Teladorsagia</taxon>
    </lineage>
</organism>
<accession>A0A2G9URZ5</accession>
<keyword evidence="3" id="KW-1185">Reference proteome</keyword>
<feature type="compositionally biased region" description="Basic and acidic residues" evidence="1">
    <location>
        <begin position="426"/>
        <end position="436"/>
    </location>
</feature>
<feature type="compositionally biased region" description="Basic and acidic residues" evidence="1">
    <location>
        <begin position="205"/>
        <end position="225"/>
    </location>
</feature>
<evidence type="ECO:0000313" key="2">
    <source>
        <dbReference type="EMBL" id="PIO73034.1"/>
    </source>
</evidence>
<dbReference type="PANTHER" id="PTHR12659:SF7">
    <property type="entry name" value="CROSSVEINLESS C, ISOFORM C"/>
    <property type="match status" value="1"/>
</dbReference>
<feature type="compositionally biased region" description="Basic and acidic residues" evidence="1">
    <location>
        <begin position="350"/>
        <end position="360"/>
    </location>
</feature>
<gene>
    <name evidence="2" type="ORF">TELCIR_05008</name>
</gene>
<reference evidence="2 3" key="1">
    <citation type="submission" date="2015-09" db="EMBL/GenBank/DDBJ databases">
        <title>Draft genome of the parasitic nematode Teladorsagia circumcincta isolate WARC Sus (inbred).</title>
        <authorList>
            <person name="Mitreva M."/>
        </authorList>
    </citation>
    <scope>NUCLEOTIDE SEQUENCE [LARGE SCALE GENOMIC DNA]</scope>
    <source>
        <strain evidence="2 3">S</strain>
    </source>
</reference>
<dbReference type="AlphaFoldDB" id="A0A2G9URZ5"/>
<dbReference type="PANTHER" id="PTHR12659">
    <property type="entry name" value="RHO-TYPE GTPASE ACTIVATING PROTEIN"/>
    <property type="match status" value="1"/>
</dbReference>
<evidence type="ECO:0000313" key="3">
    <source>
        <dbReference type="Proteomes" id="UP000230423"/>
    </source>
</evidence>
<dbReference type="GO" id="GO:0030036">
    <property type="term" value="P:actin cytoskeleton organization"/>
    <property type="evidence" value="ECO:0007669"/>
    <property type="project" value="TreeGrafter"/>
</dbReference>
<feature type="region of interest" description="Disordered" evidence="1">
    <location>
        <begin position="393"/>
        <end position="468"/>
    </location>
</feature>
<feature type="region of interest" description="Disordered" evidence="1">
    <location>
        <begin position="281"/>
        <end position="380"/>
    </location>
</feature>
<feature type="non-terminal residue" evidence="2">
    <location>
        <position position="582"/>
    </location>
</feature>